<feature type="domain" description="Apple" evidence="2">
    <location>
        <begin position="934"/>
        <end position="1013"/>
    </location>
</feature>
<feature type="compositionally biased region" description="Polar residues" evidence="1">
    <location>
        <begin position="260"/>
        <end position="286"/>
    </location>
</feature>
<feature type="compositionally biased region" description="Polar residues" evidence="1">
    <location>
        <begin position="668"/>
        <end position="678"/>
    </location>
</feature>
<dbReference type="OMA" id="WIHCTGC"/>
<keyword evidence="4" id="KW-1185">Reference proteome</keyword>
<sequence length="1111" mass="117807">MAAVVQGSIRQRFHVDSHITTNISAPTEESCSSTKLRKSPGSTALIAVDSLRPQPVKEDDDKNEAEPDASTTQATSDIDKTTDNGEAEPDASTTQATSDIDKTTDNGHNSIQSTVINDTLVPEEQLQGCIVNFQIVEFEERPPQFTSAFETTLSTDTAEICAYRCYQDGCTGAKFDPKSMMCSLSYNDKPFCSSEKFVQVARPEEPVFMHCFTCVPHKPGSKLGASINTIGEKNEDMKSEVVTKNGTQPSEATGEKEVAETSTGASEPFSTTLSEGEGLSPTTPIPTSHADGAGEEVTTEGVRKEENTSAATTTSLPQDESVTEKATEATTAGPGEKEEEEPHVSVKAGELEASKGDKATTTTSSLAQSETTLEMVKAVTESGVSASSTPPTALPHGAEEPSASMGPNESEITIETTTMESEPDKKATAVPVDFSHEGAVVSEKTPTIAARIDELTSSMTSKSSTATSVTTEEEFTSTPASTSTLSGNLANGETENTSSTRTLPAFVTETETPATESHFEESTAGTAEVGKVGHSETTEVPEMKASTDEVTTENVQSDLTGTASEETTSGMVTTQSGFTPLVVGFDGSVTTTSSSITSDGYSSSSSPPMPVSPVMETSGEEMPGVTHPETTSTGAVEGSGEEPSRKDKVPQVETSMDKHTTAADERSATSQPESSTKIVSELGDGVKTKANGTGTGEDEEDSIINPAILEHPHDSNLPANVGFVPSSEPDMLHESGEQEEEESEKAVSPKEPDYEDTVKAKTSASTAVTEETTTLAHQSTTTEPPIQLVQDLIDALAGGGLNAIFGPPRRTSEADEADKKLGDLKKYLHKSLEQKRECAATRQMRFVASELTDLTTPFDADTVVYSLQHCAKLCFETGCSMAAFTRFPRPICLLRFSGDMECRSNGTLTTSWNFTRIQEVVRLDCIECGVTSKCEGRIEFQTLPVGSLPPLNVTNDVPARTPADCAKKCFESKGCSLAGFIGSPSGNISHGVCLLTSDGSVCGNNADYVPQHAALNPFVISCMKCSSCTYNIRTVTPDRVLPDFNHVESVSSIGECARACHSRRCTMAQYNSQQHTCMTTSEPLDSKCARETAVVTEGILPVTLECVSCVV</sequence>
<protein>
    <submittedName>
        <fullName evidence="5">Apple domain-containing protein</fullName>
    </submittedName>
</protein>
<feature type="compositionally biased region" description="Basic and acidic residues" evidence="1">
    <location>
        <begin position="531"/>
        <end position="547"/>
    </location>
</feature>
<dbReference type="PROSITE" id="PS50948">
    <property type="entry name" value="PAN"/>
    <property type="match status" value="2"/>
</dbReference>
<feature type="compositionally biased region" description="Polar residues" evidence="1">
    <location>
        <begin position="242"/>
        <end position="251"/>
    </location>
</feature>
<dbReference type="Proteomes" id="UP000268014">
    <property type="component" value="Unassembled WGS sequence"/>
</dbReference>
<evidence type="ECO:0000313" key="4">
    <source>
        <dbReference type="Proteomes" id="UP000268014"/>
    </source>
</evidence>
<accession>A0A158QLJ4</accession>
<feature type="compositionally biased region" description="Polar residues" evidence="1">
    <location>
        <begin position="479"/>
        <end position="502"/>
    </location>
</feature>
<dbReference type="PANTHER" id="PTHR21583">
    <property type="entry name" value="ELYS PROTEIN"/>
    <property type="match status" value="1"/>
</dbReference>
<feature type="domain" description="Apple" evidence="2">
    <location>
        <begin position="1028"/>
        <end position="1106"/>
    </location>
</feature>
<evidence type="ECO:0000259" key="2">
    <source>
        <dbReference type="PROSITE" id="PS50948"/>
    </source>
</evidence>
<feature type="compositionally biased region" description="Basic and acidic residues" evidence="1">
    <location>
        <begin position="744"/>
        <end position="759"/>
    </location>
</feature>
<feature type="compositionally biased region" description="Polar residues" evidence="1">
    <location>
        <begin position="382"/>
        <end position="391"/>
    </location>
</feature>
<dbReference type="PANTHER" id="PTHR21583:SF8">
    <property type="entry name" value="PROTEIN ELYS"/>
    <property type="match status" value="1"/>
</dbReference>
<feature type="region of interest" description="Disordered" evidence="1">
    <location>
        <begin position="225"/>
        <end position="432"/>
    </location>
</feature>
<dbReference type="InterPro" id="IPR052620">
    <property type="entry name" value="ELYS/MEL-28_NucAsmblyFactor"/>
</dbReference>
<feature type="region of interest" description="Disordered" evidence="1">
    <location>
        <begin position="24"/>
        <end position="110"/>
    </location>
</feature>
<feature type="compositionally biased region" description="Polar residues" evidence="1">
    <location>
        <begin position="308"/>
        <end position="320"/>
    </location>
</feature>
<feature type="compositionally biased region" description="Polar residues" evidence="1">
    <location>
        <begin position="24"/>
        <end position="34"/>
    </location>
</feature>
<dbReference type="EMBL" id="UZAF01016516">
    <property type="protein sequence ID" value="VDO29465.1"/>
    <property type="molecule type" value="Genomic_DNA"/>
</dbReference>
<proteinExistence type="predicted"/>
<name>A0A158QLJ4_HAEPC</name>
<feature type="region of interest" description="Disordered" evidence="1">
    <location>
        <begin position="457"/>
        <end position="783"/>
    </location>
</feature>
<organism evidence="5">
    <name type="scientific">Haemonchus placei</name>
    <name type="common">Barber's pole worm</name>
    <dbReference type="NCBI Taxonomy" id="6290"/>
    <lineage>
        <taxon>Eukaryota</taxon>
        <taxon>Metazoa</taxon>
        <taxon>Ecdysozoa</taxon>
        <taxon>Nematoda</taxon>
        <taxon>Chromadorea</taxon>
        <taxon>Rhabditida</taxon>
        <taxon>Rhabditina</taxon>
        <taxon>Rhabditomorpha</taxon>
        <taxon>Strongyloidea</taxon>
        <taxon>Trichostrongylidae</taxon>
        <taxon>Haemonchus</taxon>
    </lineage>
</organism>
<feature type="compositionally biased region" description="Polar residues" evidence="1">
    <location>
        <begin position="359"/>
        <end position="372"/>
    </location>
</feature>
<feature type="compositionally biased region" description="Low complexity" evidence="1">
    <location>
        <begin position="588"/>
        <end position="617"/>
    </location>
</feature>
<feature type="compositionally biased region" description="Low complexity" evidence="1">
    <location>
        <begin position="457"/>
        <end position="470"/>
    </location>
</feature>
<reference evidence="5" key="1">
    <citation type="submission" date="2016-04" db="UniProtKB">
        <authorList>
            <consortium name="WormBaseParasite"/>
        </authorList>
    </citation>
    <scope>IDENTIFICATION</scope>
</reference>
<feature type="compositionally biased region" description="Low complexity" evidence="1">
    <location>
        <begin position="760"/>
        <end position="774"/>
    </location>
</feature>
<reference evidence="3 4" key="2">
    <citation type="submission" date="2018-11" db="EMBL/GenBank/DDBJ databases">
        <authorList>
            <consortium name="Pathogen Informatics"/>
        </authorList>
    </citation>
    <scope>NUCLEOTIDE SEQUENCE [LARGE SCALE GENOMIC DNA]</scope>
    <source>
        <strain evidence="3 4">MHpl1</strain>
    </source>
</reference>
<dbReference type="WBParaSite" id="HPLM_0000659801-mRNA-1">
    <property type="protein sequence ID" value="HPLM_0000659801-mRNA-1"/>
    <property type="gene ID" value="HPLM_0000659801"/>
</dbReference>
<dbReference type="OrthoDB" id="5869233at2759"/>
<feature type="compositionally biased region" description="Basic and acidic residues" evidence="1">
    <location>
        <begin position="340"/>
        <end position="358"/>
    </location>
</feature>
<feature type="compositionally biased region" description="Basic and acidic residues" evidence="1">
    <location>
        <begin position="232"/>
        <end position="241"/>
    </location>
</feature>
<dbReference type="InterPro" id="IPR003609">
    <property type="entry name" value="Pan_app"/>
</dbReference>
<feature type="compositionally biased region" description="Polar residues" evidence="1">
    <location>
        <begin position="548"/>
        <end position="578"/>
    </location>
</feature>
<dbReference type="AlphaFoldDB" id="A0A158QLJ4"/>
<feature type="compositionally biased region" description="Low complexity" evidence="1">
    <location>
        <begin position="409"/>
        <end position="420"/>
    </location>
</feature>
<gene>
    <name evidence="3" type="ORF">HPLM_LOCUS6590</name>
</gene>
<evidence type="ECO:0000313" key="3">
    <source>
        <dbReference type="EMBL" id="VDO29465.1"/>
    </source>
</evidence>
<feature type="compositionally biased region" description="Basic and acidic residues" evidence="1">
    <location>
        <begin position="642"/>
        <end position="667"/>
    </location>
</feature>
<evidence type="ECO:0000313" key="5">
    <source>
        <dbReference type="WBParaSite" id="HPLM_0000659801-mRNA-1"/>
    </source>
</evidence>
<dbReference type="STRING" id="6290.A0A158QLJ4"/>
<evidence type="ECO:0000256" key="1">
    <source>
        <dbReference type="SAM" id="MobiDB-lite"/>
    </source>
</evidence>